<dbReference type="EMBL" id="JAGTTL010000030">
    <property type="protein sequence ID" value="KAK6298119.1"/>
    <property type="molecule type" value="Genomic_DNA"/>
</dbReference>
<name>A0AAN8KNS9_9TELE</name>
<proteinExistence type="predicted"/>
<evidence type="ECO:0000313" key="3">
    <source>
        <dbReference type="Proteomes" id="UP001356427"/>
    </source>
</evidence>
<reference evidence="2 3" key="1">
    <citation type="submission" date="2021-04" db="EMBL/GenBank/DDBJ databases">
        <authorList>
            <person name="De Guttry C."/>
            <person name="Zahm M."/>
            <person name="Klopp C."/>
            <person name="Cabau C."/>
            <person name="Louis A."/>
            <person name="Berthelot C."/>
            <person name="Parey E."/>
            <person name="Roest Crollius H."/>
            <person name="Montfort J."/>
            <person name="Robinson-Rechavi M."/>
            <person name="Bucao C."/>
            <person name="Bouchez O."/>
            <person name="Gislard M."/>
            <person name="Lluch J."/>
            <person name="Milhes M."/>
            <person name="Lampietro C."/>
            <person name="Lopez Roques C."/>
            <person name="Donnadieu C."/>
            <person name="Braasch I."/>
            <person name="Desvignes T."/>
            <person name="Postlethwait J."/>
            <person name="Bobe J."/>
            <person name="Wedekind C."/>
            <person name="Guiguen Y."/>
        </authorList>
    </citation>
    <scope>NUCLEOTIDE SEQUENCE [LARGE SCALE GENOMIC DNA]</scope>
    <source>
        <strain evidence="2">Cs_M1</strain>
        <tissue evidence="2">Blood</tissue>
    </source>
</reference>
<keyword evidence="3" id="KW-1185">Reference proteome</keyword>
<dbReference type="Proteomes" id="UP001356427">
    <property type="component" value="Unassembled WGS sequence"/>
</dbReference>
<feature type="non-terminal residue" evidence="2">
    <location>
        <position position="218"/>
    </location>
</feature>
<feature type="compositionally biased region" description="Basic and acidic residues" evidence="1">
    <location>
        <begin position="50"/>
        <end position="62"/>
    </location>
</feature>
<feature type="compositionally biased region" description="Basic and acidic residues" evidence="1">
    <location>
        <begin position="191"/>
        <end position="218"/>
    </location>
</feature>
<feature type="region of interest" description="Disordered" evidence="1">
    <location>
        <begin position="144"/>
        <end position="165"/>
    </location>
</feature>
<feature type="region of interest" description="Disordered" evidence="1">
    <location>
        <begin position="50"/>
        <end position="92"/>
    </location>
</feature>
<organism evidence="2 3">
    <name type="scientific">Coregonus suidteri</name>
    <dbReference type="NCBI Taxonomy" id="861788"/>
    <lineage>
        <taxon>Eukaryota</taxon>
        <taxon>Metazoa</taxon>
        <taxon>Chordata</taxon>
        <taxon>Craniata</taxon>
        <taxon>Vertebrata</taxon>
        <taxon>Euteleostomi</taxon>
        <taxon>Actinopterygii</taxon>
        <taxon>Neopterygii</taxon>
        <taxon>Teleostei</taxon>
        <taxon>Protacanthopterygii</taxon>
        <taxon>Salmoniformes</taxon>
        <taxon>Salmonidae</taxon>
        <taxon>Coregoninae</taxon>
        <taxon>Coregonus</taxon>
    </lineage>
</organism>
<evidence type="ECO:0000256" key="1">
    <source>
        <dbReference type="SAM" id="MobiDB-lite"/>
    </source>
</evidence>
<gene>
    <name evidence="2" type="ORF">J4Q44_G00311740</name>
</gene>
<protein>
    <submittedName>
        <fullName evidence="2">Uncharacterized protein</fullName>
    </submittedName>
</protein>
<feature type="region of interest" description="Disordered" evidence="1">
    <location>
        <begin position="179"/>
        <end position="218"/>
    </location>
</feature>
<comment type="caution">
    <text evidence="2">The sequence shown here is derived from an EMBL/GenBank/DDBJ whole genome shotgun (WGS) entry which is preliminary data.</text>
</comment>
<dbReference type="AlphaFoldDB" id="A0AAN8KNS9"/>
<sequence>MQGITERLIEIGSECCHYVIQLHSPSHPSSCHPSGPYLEGLLEFSLQGVAEHHSRQQPDTHHPRQAIPGQQEGLPGGEPGRVQGVLTHPPSKQVDPDCYQAHQHQNVGHHVDLCVVHHLEGQRSNLVSVGTSALRSSSVLRYTPREKVKAPASTASQDSSHRPWARRTRLCRGNCSFSSAMAGAHNNQHRTQREGEREERERERAREEDGGRRCWDNQ</sequence>
<evidence type="ECO:0000313" key="2">
    <source>
        <dbReference type="EMBL" id="KAK6298119.1"/>
    </source>
</evidence>
<accession>A0AAN8KNS9</accession>